<dbReference type="STRING" id="4572.M8ACP1"/>
<dbReference type="InterPro" id="IPR046533">
    <property type="entry name" value="DUF6598"/>
</dbReference>
<organism evidence="2">
    <name type="scientific">Triticum urartu</name>
    <name type="common">Red wild einkorn</name>
    <name type="synonym">Crithodium urartu</name>
    <dbReference type="NCBI Taxonomy" id="4572"/>
    <lineage>
        <taxon>Eukaryota</taxon>
        <taxon>Viridiplantae</taxon>
        <taxon>Streptophyta</taxon>
        <taxon>Embryophyta</taxon>
        <taxon>Tracheophyta</taxon>
        <taxon>Spermatophyta</taxon>
        <taxon>Magnoliopsida</taxon>
        <taxon>Liliopsida</taxon>
        <taxon>Poales</taxon>
        <taxon>Poaceae</taxon>
        <taxon>BOP clade</taxon>
        <taxon>Pooideae</taxon>
        <taxon>Triticodae</taxon>
        <taxon>Triticeae</taxon>
        <taxon>Triticinae</taxon>
        <taxon>Triticum</taxon>
    </lineage>
</organism>
<reference evidence="2" key="1">
    <citation type="journal article" date="2013" name="Nature">
        <title>Draft genome of the wheat A-genome progenitor Triticum urartu.</title>
        <authorList>
            <person name="Ling H.Q."/>
            <person name="Zhao S."/>
            <person name="Liu D."/>
            <person name="Wang J."/>
            <person name="Sun H."/>
            <person name="Zhang C."/>
            <person name="Fan H."/>
            <person name="Li D."/>
            <person name="Dong L."/>
            <person name="Tao Y."/>
            <person name="Gao C."/>
            <person name="Wu H."/>
            <person name="Li Y."/>
            <person name="Cui Y."/>
            <person name="Guo X."/>
            <person name="Zheng S."/>
            <person name="Wang B."/>
            <person name="Yu K."/>
            <person name="Liang Q."/>
            <person name="Yang W."/>
            <person name="Lou X."/>
            <person name="Chen J."/>
            <person name="Feng M."/>
            <person name="Jian J."/>
            <person name="Zhang X."/>
            <person name="Luo G."/>
            <person name="Jiang Y."/>
            <person name="Liu J."/>
            <person name="Wang Z."/>
            <person name="Sha Y."/>
            <person name="Zhang B."/>
            <person name="Wu H."/>
            <person name="Tang D."/>
            <person name="Shen Q."/>
            <person name="Xue P."/>
            <person name="Zou S."/>
            <person name="Wang X."/>
            <person name="Liu X."/>
            <person name="Wang F."/>
            <person name="Yang Y."/>
            <person name="An X."/>
            <person name="Dong Z."/>
            <person name="Zhang K."/>
            <person name="Zhang X."/>
            <person name="Luo M.C."/>
            <person name="Dvorak J."/>
            <person name="Tong Y."/>
            <person name="Wang J."/>
            <person name="Yang H."/>
            <person name="Li Z."/>
            <person name="Wang D."/>
            <person name="Zhang A."/>
            <person name="Wang J."/>
        </authorList>
    </citation>
    <scope>NUCLEOTIDE SEQUENCE</scope>
</reference>
<dbReference type="Pfam" id="PF20241">
    <property type="entry name" value="DUF6598"/>
    <property type="match status" value="1"/>
</dbReference>
<evidence type="ECO:0000259" key="1">
    <source>
        <dbReference type="Pfam" id="PF20241"/>
    </source>
</evidence>
<dbReference type="PANTHER" id="PTHR33065">
    <property type="entry name" value="OS07G0486400 PROTEIN"/>
    <property type="match status" value="1"/>
</dbReference>
<feature type="domain" description="DUF6598" evidence="1">
    <location>
        <begin position="204"/>
        <end position="442"/>
    </location>
</feature>
<dbReference type="EMBL" id="KD134156">
    <property type="protein sequence ID" value="EMS58339.1"/>
    <property type="molecule type" value="Genomic_DNA"/>
</dbReference>
<gene>
    <name evidence="2" type="ORF">TRIUR3_23138</name>
</gene>
<dbReference type="eggNOG" id="ENOG502RRNC">
    <property type="taxonomic scope" value="Eukaryota"/>
</dbReference>
<name>M8ACP1_TRIUA</name>
<accession>M8ACP1</accession>
<dbReference type="AlphaFoldDB" id="M8ACP1"/>
<proteinExistence type="predicted"/>
<sequence>MGYHVIRLMYVLVINLLRKRLSTIHIALVSSSLRRTSAPIQFTIVLGVMNMSEILLSHHQRKQYKNLLIHCQINSLMLQKYKYRCEDGGRQSGELLAWISPTNAVTLIHVGRARVREARHGAALMMSLVKAAIDDVALHFVPIQLFREGKARPKIMLEIFTYPFADILGATLRQHVTFMAPAFVSPILYTYGTIPAYAGPFSFLQIFSIKVMENEMWRIRWPVEVYGFIAARDNLDRNRNLLFSQTRDDPQILTQQDSFLQLTGPRRPIALIDPVVFEIQLKVKGTAECEDETLMDRAFEYGYGFGEYGELARRPWAGNFCTLEITSALLSRTVAATFISADVIKGSWPVDYRGRVVARTADIDEDFVLLDSGEGRLQVNPDGRIVLQRGVVCVEHEGMLTVSVEAYSEAGTCRADCVEFKPQKSLTSDGTCNLGFCTVQFIVGWSPMARKYDMMYDGN</sequence>
<evidence type="ECO:0000313" key="2">
    <source>
        <dbReference type="EMBL" id="EMS58339.1"/>
    </source>
</evidence>
<protein>
    <recommendedName>
        <fullName evidence="1">DUF6598 domain-containing protein</fullName>
    </recommendedName>
</protein>
<dbReference type="PANTHER" id="PTHR33065:SF73">
    <property type="entry name" value="DUF6598 DOMAIN-CONTAINING PROTEIN"/>
    <property type="match status" value="1"/>
</dbReference>